<gene>
    <name evidence="1" type="ORF">SELMODRAFT_405692</name>
</gene>
<accession>D8QZE7</accession>
<dbReference type="HOGENOM" id="CLU_050938_0_0_1"/>
<dbReference type="KEGG" id="smo:SELMODRAFT_405692"/>
<dbReference type="Gramene" id="EFJ34787">
    <property type="protein sequence ID" value="EFJ34787"/>
    <property type="gene ID" value="SELMODRAFT_405692"/>
</dbReference>
<reference evidence="1 2" key="1">
    <citation type="journal article" date="2011" name="Science">
        <title>The Selaginella genome identifies genetic changes associated with the evolution of vascular plants.</title>
        <authorList>
            <person name="Banks J.A."/>
            <person name="Nishiyama T."/>
            <person name="Hasebe M."/>
            <person name="Bowman J.L."/>
            <person name="Gribskov M."/>
            <person name="dePamphilis C."/>
            <person name="Albert V.A."/>
            <person name="Aono N."/>
            <person name="Aoyama T."/>
            <person name="Ambrose B.A."/>
            <person name="Ashton N.W."/>
            <person name="Axtell M.J."/>
            <person name="Barker E."/>
            <person name="Barker M.S."/>
            <person name="Bennetzen J.L."/>
            <person name="Bonawitz N.D."/>
            <person name="Chapple C."/>
            <person name="Cheng C."/>
            <person name="Correa L.G."/>
            <person name="Dacre M."/>
            <person name="DeBarry J."/>
            <person name="Dreyer I."/>
            <person name="Elias M."/>
            <person name="Engstrom E.M."/>
            <person name="Estelle M."/>
            <person name="Feng L."/>
            <person name="Finet C."/>
            <person name="Floyd S.K."/>
            <person name="Frommer W.B."/>
            <person name="Fujita T."/>
            <person name="Gramzow L."/>
            <person name="Gutensohn M."/>
            <person name="Harholt J."/>
            <person name="Hattori M."/>
            <person name="Heyl A."/>
            <person name="Hirai T."/>
            <person name="Hiwatashi Y."/>
            <person name="Ishikawa M."/>
            <person name="Iwata M."/>
            <person name="Karol K.G."/>
            <person name="Koehler B."/>
            <person name="Kolukisaoglu U."/>
            <person name="Kubo M."/>
            <person name="Kurata T."/>
            <person name="Lalonde S."/>
            <person name="Li K."/>
            <person name="Li Y."/>
            <person name="Litt A."/>
            <person name="Lyons E."/>
            <person name="Manning G."/>
            <person name="Maruyama T."/>
            <person name="Michael T.P."/>
            <person name="Mikami K."/>
            <person name="Miyazaki S."/>
            <person name="Morinaga S."/>
            <person name="Murata T."/>
            <person name="Mueller-Roeber B."/>
            <person name="Nelson D.R."/>
            <person name="Obara M."/>
            <person name="Oguri Y."/>
            <person name="Olmstead R.G."/>
            <person name="Onodera N."/>
            <person name="Petersen B.L."/>
            <person name="Pils B."/>
            <person name="Prigge M."/>
            <person name="Rensing S.A."/>
            <person name="Riano-Pachon D.M."/>
            <person name="Roberts A.W."/>
            <person name="Sato Y."/>
            <person name="Scheller H.V."/>
            <person name="Schulz B."/>
            <person name="Schulz C."/>
            <person name="Shakirov E.V."/>
            <person name="Shibagaki N."/>
            <person name="Shinohara N."/>
            <person name="Shippen D.E."/>
            <person name="Soerensen I."/>
            <person name="Sotooka R."/>
            <person name="Sugimoto N."/>
            <person name="Sugita M."/>
            <person name="Sumikawa N."/>
            <person name="Tanurdzic M."/>
            <person name="Theissen G."/>
            <person name="Ulvskov P."/>
            <person name="Wakazuki S."/>
            <person name="Weng J.K."/>
            <person name="Willats W.W."/>
            <person name="Wipf D."/>
            <person name="Wolf P.G."/>
            <person name="Yang L."/>
            <person name="Zimmer A.D."/>
            <person name="Zhu Q."/>
            <person name="Mitros T."/>
            <person name="Hellsten U."/>
            <person name="Loque D."/>
            <person name="Otillar R."/>
            <person name="Salamov A."/>
            <person name="Schmutz J."/>
            <person name="Shapiro H."/>
            <person name="Lindquist E."/>
            <person name="Lucas S."/>
            <person name="Rokhsar D."/>
            <person name="Grigoriev I.V."/>
        </authorList>
    </citation>
    <scope>NUCLEOTIDE SEQUENCE [LARGE SCALE GENOMIC DNA]</scope>
</reference>
<organism evidence="2">
    <name type="scientific">Selaginella moellendorffii</name>
    <name type="common">Spikemoss</name>
    <dbReference type="NCBI Taxonomy" id="88036"/>
    <lineage>
        <taxon>Eukaryota</taxon>
        <taxon>Viridiplantae</taxon>
        <taxon>Streptophyta</taxon>
        <taxon>Embryophyta</taxon>
        <taxon>Tracheophyta</taxon>
        <taxon>Lycopodiopsida</taxon>
        <taxon>Selaginellales</taxon>
        <taxon>Selaginellaceae</taxon>
        <taxon>Selaginella</taxon>
    </lineage>
</organism>
<keyword evidence="2" id="KW-1185">Reference proteome</keyword>
<dbReference type="EMBL" id="GL377569">
    <property type="protein sequence ID" value="EFJ34787.1"/>
    <property type="molecule type" value="Genomic_DNA"/>
</dbReference>
<sequence>MSFLLLESIVPLPSQADGSPTLLAFDGSTSPSPAAVEGIKAAKPPLACDLDVYQLGNLAASLVQGYNVKAEFHKLCLRETKDKFELVRGGEANSSMGTLVLVLPLPHTGGDVLVHPASGKSGELKFPVTSSGASELTWVACLRPHSVDVGEIESGQQLALWYNLYRFGRATGKRKRDDPKRLLGDPKSSPLYWVLREIYENDEFCPVAGCILGIPGTGDKQWDDMIVEMAKAAGMGAKKVVVFSRSAGDTNISLRSETGVGLKSAKAVVWCRGMGSFHWESDMGAMYGDQYDYVKADAVMVVVPCLDRRRANPGDDDGPLVDYQIILEASDDGEDEECDFFFCDEEKEEE</sequence>
<dbReference type="InParanoid" id="D8QZE7"/>
<protein>
    <submittedName>
        <fullName evidence="1">Uncharacterized protein</fullName>
    </submittedName>
</protein>
<name>D8QZE7_SELML</name>
<evidence type="ECO:0000313" key="2">
    <source>
        <dbReference type="Proteomes" id="UP000001514"/>
    </source>
</evidence>
<dbReference type="AlphaFoldDB" id="D8QZE7"/>
<evidence type="ECO:0000313" key="1">
    <source>
        <dbReference type="EMBL" id="EFJ34787.1"/>
    </source>
</evidence>
<proteinExistence type="predicted"/>
<dbReference type="Proteomes" id="UP000001514">
    <property type="component" value="Unassembled WGS sequence"/>
</dbReference>